<dbReference type="InParanoid" id="C8VUQ2"/>
<organism evidence="1 2">
    <name type="scientific">Emericella nidulans (strain FGSC A4 / ATCC 38163 / CBS 112.46 / NRRL 194 / M139)</name>
    <name type="common">Aspergillus nidulans</name>
    <dbReference type="NCBI Taxonomy" id="227321"/>
    <lineage>
        <taxon>Eukaryota</taxon>
        <taxon>Fungi</taxon>
        <taxon>Dikarya</taxon>
        <taxon>Ascomycota</taxon>
        <taxon>Pezizomycotina</taxon>
        <taxon>Eurotiomycetes</taxon>
        <taxon>Eurotiomycetidae</taxon>
        <taxon>Eurotiales</taxon>
        <taxon>Aspergillaceae</taxon>
        <taxon>Aspergillus</taxon>
        <taxon>Aspergillus subgen. Nidulantes</taxon>
    </lineage>
</organism>
<reference evidence="2" key="2">
    <citation type="journal article" date="2009" name="Fungal Genet. Biol.">
        <title>The 2008 update of the Aspergillus nidulans genome annotation: a community effort.</title>
        <authorList>
            <person name="Wortman J.R."/>
            <person name="Gilsenan J.M."/>
            <person name="Joardar V."/>
            <person name="Deegan J."/>
            <person name="Clutterbuck J."/>
            <person name="Andersen M.R."/>
            <person name="Archer D."/>
            <person name="Bencina M."/>
            <person name="Braus G."/>
            <person name="Coutinho P."/>
            <person name="von Dohren H."/>
            <person name="Doonan J."/>
            <person name="Driessen A.J."/>
            <person name="Durek P."/>
            <person name="Espeso E."/>
            <person name="Fekete E."/>
            <person name="Flipphi M."/>
            <person name="Estrada C.G."/>
            <person name="Geysens S."/>
            <person name="Goldman G."/>
            <person name="de Groot P.W."/>
            <person name="Hansen K."/>
            <person name="Harris S.D."/>
            <person name="Heinekamp T."/>
            <person name="Helmstaedt K."/>
            <person name="Henrissat B."/>
            <person name="Hofmann G."/>
            <person name="Homan T."/>
            <person name="Horio T."/>
            <person name="Horiuchi H."/>
            <person name="James S."/>
            <person name="Jones M."/>
            <person name="Karaffa L."/>
            <person name="Karanyi Z."/>
            <person name="Kato M."/>
            <person name="Keller N."/>
            <person name="Kelly D.E."/>
            <person name="Kiel J.A."/>
            <person name="Kim J.M."/>
            <person name="van der Klei I.J."/>
            <person name="Klis F.M."/>
            <person name="Kovalchuk A."/>
            <person name="Krasevec N."/>
            <person name="Kubicek C.P."/>
            <person name="Liu B."/>
            <person name="Maccabe A."/>
            <person name="Meyer V."/>
            <person name="Mirabito P."/>
            <person name="Miskei M."/>
            <person name="Mos M."/>
            <person name="Mullins J."/>
            <person name="Nelson D.R."/>
            <person name="Nielsen J."/>
            <person name="Oakley B.R."/>
            <person name="Osmani S.A."/>
            <person name="Pakula T."/>
            <person name="Paszewski A."/>
            <person name="Paulsen I."/>
            <person name="Pilsyk S."/>
            <person name="Pocsi I."/>
            <person name="Punt P.J."/>
            <person name="Ram A.F."/>
            <person name="Ren Q."/>
            <person name="Robellet X."/>
            <person name="Robson G."/>
            <person name="Seiboth B."/>
            <person name="van Solingen P."/>
            <person name="Specht T."/>
            <person name="Sun J."/>
            <person name="Taheri-Talesh N."/>
            <person name="Takeshita N."/>
            <person name="Ussery D."/>
            <person name="vanKuyk P.A."/>
            <person name="Visser H."/>
            <person name="van de Vondervoort P.J."/>
            <person name="de Vries R.P."/>
            <person name="Walton J."/>
            <person name="Xiang X."/>
            <person name="Xiong Y."/>
            <person name="Zeng A.P."/>
            <person name="Brandt B.W."/>
            <person name="Cornell M.J."/>
            <person name="van den Hondel C.A."/>
            <person name="Visser J."/>
            <person name="Oliver S.G."/>
            <person name="Turner G."/>
        </authorList>
    </citation>
    <scope>GENOME REANNOTATION</scope>
    <source>
        <strain evidence="2">FGSC A4 / ATCC 38163 / CBS 112.46 / NRRL 194 / M139</strain>
    </source>
</reference>
<dbReference type="EMBL" id="BN001308">
    <property type="protein sequence ID" value="CBF88525.1"/>
    <property type="molecule type" value="Genomic_DNA"/>
</dbReference>
<accession>C8VUQ2</accession>
<evidence type="ECO:0000313" key="2">
    <source>
        <dbReference type="Proteomes" id="UP000000560"/>
    </source>
</evidence>
<gene>
    <name evidence="1" type="ORF">ANIA_11284</name>
</gene>
<sequence>MVEYTISRFTIAKNKETFILICWL</sequence>
<dbReference type="AlphaFoldDB" id="C8VUQ2"/>
<evidence type="ECO:0000313" key="1">
    <source>
        <dbReference type="EMBL" id="CBF88525.1"/>
    </source>
</evidence>
<proteinExistence type="predicted"/>
<keyword evidence="2" id="KW-1185">Reference proteome</keyword>
<dbReference type="HOGENOM" id="CLU_3421364_0_0_1"/>
<reference evidence="2" key="1">
    <citation type="journal article" date="2005" name="Nature">
        <title>Sequencing of Aspergillus nidulans and comparative analysis with A. fumigatus and A. oryzae.</title>
        <authorList>
            <person name="Galagan J.E."/>
            <person name="Calvo S.E."/>
            <person name="Cuomo C."/>
            <person name="Ma L.J."/>
            <person name="Wortman J.R."/>
            <person name="Batzoglou S."/>
            <person name="Lee S.I."/>
            <person name="Basturkmen M."/>
            <person name="Spevak C.C."/>
            <person name="Clutterbuck J."/>
            <person name="Kapitonov V."/>
            <person name="Jurka J."/>
            <person name="Scazzocchio C."/>
            <person name="Farman M."/>
            <person name="Butler J."/>
            <person name="Purcell S."/>
            <person name="Harris S."/>
            <person name="Braus G.H."/>
            <person name="Draht O."/>
            <person name="Busch S."/>
            <person name="D'Enfert C."/>
            <person name="Bouchier C."/>
            <person name="Goldman G.H."/>
            <person name="Bell-Pedersen D."/>
            <person name="Griffiths-Jones S."/>
            <person name="Doonan J.H."/>
            <person name="Yu J."/>
            <person name="Vienken K."/>
            <person name="Pain A."/>
            <person name="Freitag M."/>
            <person name="Selker E.U."/>
            <person name="Archer D.B."/>
            <person name="Penalva M.A."/>
            <person name="Oakley B.R."/>
            <person name="Momany M."/>
            <person name="Tanaka T."/>
            <person name="Kumagai T."/>
            <person name="Asai K."/>
            <person name="Machida M."/>
            <person name="Nierman W.C."/>
            <person name="Denning D.W."/>
            <person name="Caddick M."/>
            <person name="Hynes M."/>
            <person name="Paoletti M."/>
            <person name="Fischer R."/>
            <person name="Miller B."/>
            <person name="Dyer P."/>
            <person name="Sachs M.S."/>
            <person name="Osmani S.A."/>
            <person name="Birren B.W."/>
        </authorList>
    </citation>
    <scope>NUCLEOTIDE SEQUENCE [LARGE SCALE GENOMIC DNA]</scope>
    <source>
        <strain evidence="2">FGSC A4 / ATCC 38163 / CBS 112.46 / NRRL 194 / M139</strain>
    </source>
</reference>
<protein>
    <submittedName>
        <fullName evidence="1">Uncharacterized protein</fullName>
    </submittedName>
</protein>
<dbReference type="Proteomes" id="UP000000560">
    <property type="component" value="Chromosome VIII"/>
</dbReference>
<name>C8VUQ2_EMENI</name>